<accession>A0ABV0EYX1</accession>
<feature type="transmembrane region" description="Helical" evidence="1">
    <location>
        <begin position="7"/>
        <end position="27"/>
    </location>
</feature>
<comment type="caution">
    <text evidence="2">The sequence shown here is derived from an EMBL/GenBank/DDBJ whole genome shotgun (WGS) entry which is preliminary data.</text>
</comment>
<protein>
    <submittedName>
        <fullName evidence="2">Uncharacterized protein</fullName>
    </submittedName>
</protein>
<feature type="transmembrane region" description="Helical" evidence="1">
    <location>
        <begin position="33"/>
        <end position="52"/>
    </location>
</feature>
<evidence type="ECO:0000256" key="1">
    <source>
        <dbReference type="SAM" id="Phobius"/>
    </source>
</evidence>
<keyword evidence="1" id="KW-0472">Membrane</keyword>
<proteinExistence type="predicted"/>
<reference evidence="2 3" key="2">
    <citation type="submission" date="2024-02" db="EMBL/GenBank/DDBJ databases">
        <title>The Genome Sequence of Enterococcus sp. DIV0159.</title>
        <authorList>
            <person name="Earl A."/>
            <person name="Manson A."/>
            <person name="Gilmore M."/>
            <person name="Sanders J."/>
            <person name="Shea T."/>
            <person name="Howe W."/>
            <person name="Livny J."/>
            <person name="Cuomo C."/>
            <person name="Neafsey D."/>
            <person name="Birren B."/>
        </authorList>
    </citation>
    <scope>NUCLEOTIDE SEQUENCE [LARGE SCALE GENOMIC DNA]</scope>
    <source>
        <strain evidence="2 3">665A</strain>
    </source>
</reference>
<sequence length="113" mass="13527">MSDKKTYIISKGIGALFFCLFFSNMLAPEFVSRYLPVVILFFIFLVGGFMYYRYLQRNLKRELALEEKKFQLRQEKLQNDLTETIKELAIIQSEILDHRQKVDDRAKKDHDIR</sequence>
<keyword evidence="1" id="KW-1133">Transmembrane helix</keyword>
<organism evidence="2 3">
    <name type="scientific">Candidatus Enterococcus ferrettii</name>
    <dbReference type="NCBI Taxonomy" id="2815324"/>
    <lineage>
        <taxon>Bacteria</taxon>
        <taxon>Bacillati</taxon>
        <taxon>Bacillota</taxon>
        <taxon>Bacilli</taxon>
        <taxon>Lactobacillales</taxon>
        <taxon>Enterococcaceae</taxon>
        <taxon>Enterococcus</taxon>
    </lineage>
</organism>
<dbReference type="EMBL" id="JAFREL020000004">
    <property type="protein sequence ID" value="MEO1772462.1"/>
    <property type="molecule type" value="Genomic_DNA"/>
</dbReference>
<keyword evidence="1" id="KW-0812">Transmembrane</keyword>
<name>A0ABV0EYX1_9ENTE</name>
<dbReference type="RefSeq" id="WP_207704027.1">
    <property type="nucleotide sequence ID" value="NZ_JAFREL020000004.1"/>
</dbReference>
<keyword evidence="3" id="KW-1185">Reference proteome</keyword>
<gene>
    <name evidence="2" type="ORF">JZO67_004444</name>
</gene>
<evidence type="ECO:0000313" key="2">
    <source>
        <dbReference type="EMBL" id="MEO1772462.1"/>
    </source>
</evidence>
<reference evidence="2 3" key="1">
    <citation type="submission" date="2021-03" db="EMBL/GenBank/DDBJ databases">
        <authorList>
            <person name="Gilmore M.S."/>
            <person name="Schwartzman J."/>
            <person name="Van Tyne D."/>
            <person name="Martin M."/>
            <person name="Earl A.M."/>
            <person name="Manson A.L."/>
            <person name="Straub T."/>
            <person name="Salamzade R."/>
            <person name="Saavedra J."/>
            <person name="Lebreton F."/>
            <person name="Prichula J."/>
            <person name="Schaufler K."/>
            <person name="Gaca A."/>
            <person name="Sgardioli B."/>
            <person name="Wagenaar J."/>
            <person name="Strong T."/>
        </authorList>
    </citation>
    <scope>NUCLEOTIDE SEQUENCE [LARGE SCALE GENOMIC DNA]</scope>
    <source>
        <strain evidence="2 3">665A</strain>
    </source>
</reference>
<evidence type="ECO:0000313" key="3">
    <source>
        <dbReference type="Proteomes" id="UP000664357"/>
    </source>
</evidence>
<dbReference type="Proteomes" id="UP000664357">
    <property type="component" value="Unassembled WGS sequence"/>
</dbReference>